<dbReference type="RefSeq" id="WP_012617785.1">
    <property type="nucleotide sequence ID" value="NC_011832.1"/>
</dbReference>
<organism evidence="3 4">
    <name type="scientific">Methanosphaerula palustris (strain ATCC BAA-1556 / DSM 19958 / E1-9c)</name>
    <dbReference type="NCBI Taxonomy" id="521011"/>
    <lineage>
        <taxon>Archaea</taxon>
        <taxon>Methanobacteriati</taxon>
        <taxon>Methanobacteriota</taxon>
        <taxon>Stenosarchaea group</taxon>
        <taxon>Methanomicrobia</taxon>
        <taxon>Methanomicrobiales</taxon>
        <taxon>Methanoregulaceae</taxon>
        <taxon>Methanosphaerula</taxon>
    </lineage>
</organism>
<dbReference type="GeneID" id="7271040"/>
<accession>B8GH61</accession>
<dbReference type="InterPro" id="IPR010982">
    <property type="entry name" value="Lambda_DNA-bd_dom_sf"/>
</dbReference>
<dbReference type="OrthoDB" id="67699at2157"/>
<dbReference type="PANTHER" id="PTHR46558:SF4">
    <property type="entry name" value="DNA-BIDING PHAGE PROTEIN"/>
    <property type="match status" value="1"/>
</dbReference>
<reference evidence="3 4" key="1">
    <citation type="journal article" date="2015" name="Genome Announc.">
        <title>Complete Genome Sequence of Methanosphaerula palustris E1-9CT, a Hydrogenotrophic Methanogen Isolated from a Minerotrophic Fen Peatland.</title>
        <authorList>
            <person name="Cadillo-Quiroz H."/>
            <person name="Browne P."/>
            <person name="Kyrpides N."/>
            <person name="Woyke T."/>
            <person name="Goodwin L."/>
            <person name="Detter C."/>
            <person name="Yavitt J.B."/>
            <person name="Zinder S.H."/>
        </authorList>
    </citation>
    <scope>NUCLEOTIDE SEQUENCE [LARGE SCALE GENOMIC DNA]</scope>
    <source>
        <strain evidence="4">ATCC BAA-1556 / DSM 19958 / E1-9c</strain>
    </source>
</reference>
<dbReference type="eggNOG" id="arCOG01864">
    <property type="taxonomic scope" value="Archaea"/>
</dbReference>
<gene>
    <name evidence="3" type="ordered locus">Mpal_1123</name>
</gene>
<dbReference type="EMBL" id="CP001338">
    <property type="protein sequence ID" value="ACL16466.1"/>
    <property type="molecule type" value="Genomic_DNA"/>
</dbReference>
<dbReference type="Pfam" id="PF01381">
    <property type="entry name" value="HTH_3"/>
    <property type="match status" value="1"/>
</dbReference>
<protein>
    <submittedName>
        <fullName evidence="3">Transcriptional regulator, XRE family</fullName>
    </submittedName>
</protein>
<name>B8GH61_METPE</name>
<keyword evidence="1" id="KW-0238">DNA-binding</keyword>
<dbReference type="HOGENOM" id="CLU_066192_44_1_2"/>
<evidence type="ECO:0000259" key="2">
    <source>
        <dbReference type="PROSITE" id="PS50943"/>
    </source>
</evidence>
<dbReference type="Gene3D" id="1.10.260.40">
    <property type="entry name" value="lambda repressor-like DNA-binding domains"/>
    <property type="match status" value="1"/>
</dbReference>
<feature type="domain" description="HTH cro/C1-type" evidence="2">
    <location>
        <begin position="5"/>
        <end position="59"/>
    </location>
</feature>
<evidence type="ECO:0000313" key="4">
    <source>
        <dbReference type="Proteomes" id="UP000002457"/>
    </source>
</evidence>
<dbReference type="CDD" id="cd00093">
    <property type="entry name" value="HTH_XRE"/>
    <property type="match status" value="1"/>
</dbReference>
<dbReference type="Proteomes" id="UP000002457">
    <property type="component" value="Chromosome"/>
</dbReference>
<proteinExistence type="predicted"/>
<dbReference type="SUPFAM" id="SSF47413">
    <property type="entry name" value="lambda repressor-like DNA-binding domains"/>
    <property type="match status" value="1"/>
</dbReference>
<dbReference type="InterPro" id="IPR001387">
    <property type="entry name" value="Cro/C1-type_HTH"/>
</dbReference>
<dbReference type="SMART" id="SM00530">
    <property type="entry name" value="HTH_XRE"/>
    <property type="match status" value="1"/>
</dbReference>
<dbReference type="AlphaFoldDB" id="B8GH61"/>
<keyword evidence="4" id="KW-1185">Reference proteome</keyword>
<dbReference type="KEGG" id="mpl:Mpal_1123"/>
<sequence length="66" mass="7732">MKNNLRIFRTVNNLTQEKLAEKLGVTRHAIIAIENERYDPSLSLAYRISDLFGVLIEDIFIHEKME</sequence>
<dbReference type="PANTHER" id="PTHR46558">
    <property type="entry name" value="TRACRIPTIONAL REGULATORY PROTEIN-RELATED-RELATED"/>
    <property type="match status" value="1"/>
</dbReference>
<evidence type="ECO:0000256" key="1">
    <source>
        <dbReference type="ARBA" id="ARBA00023125"/>
    </source>
</evidence>
<evidence type="ECO:0000313" key="3">
    <source>
        <dbReference type="EMBL" id="ACL16466.1"/>
    </source>
</evidence>
<dbReference type="PROSITE" id="PS50943">
    <property type="entry name" value="HTH_CROC1"/>
    <property type="match status" value="1"/>
</dbReference>
<dbReference type="GO" id="GO:0003677">
    <property type="term" value="F:DNA binding"/>
    <property type="evidence" value="ECO:0007669"/>
    <property type="project" value="UniProtKB-KW"/>
</dbReference>
<dbReference type="STRING" id="521011.Mpal_1123"/>